<evidence type="ECO:0000256" key="1">
    <source>
        <dbReference type="ARBA" id="ARBA00006484"/>
    </source>
</evidence>
<comment type="caution">
    <text evidence="4">The sequence shown here is derived from an EMBL/GenBank/DDBJ whole genome shotgun (WGS) entry which is preliminary data.</text>
</comment>
<evidence type="ECO:0000256" key="3">
    <source>
        <dbReference type="RuleBase" id="RU000363"/>
    </source>
</evidence>
<dbReference type="Proteomes" id="UP001501563">
    <property type="component" value="Unassembled WGS sequence"/>
</dbReference>
<dbReference type="SUPFAM" id="SSF51735">
    <property type="entry name" value="NAD(P)-binding Rossmann-fold domains"/>
    <property type="match status" value="1"/>
</dbReference>
<dbReference type="PANTHER" id="PTHR24320:SF148">
    <property type="entry name" value="NAD(P)-BINDING ROSSMANN-FOLD SUPERFAMILY PROTEIN"/>
    <property type="match status" value="1"/>
</dbReference>
<accession>A0ABP7LS67</accession>
<dbReference type="InterPro" id="IPR036291">
    <property type="entry name" value="NAD(P)-bd_dom_sf"/>
</dbReference>
<evidence type="ECO:0000256" key="2">
    <source>
        <dbReference type="ARBA" id="ARBA00023002"/>
    </source>
</evidence>
<keyword evidence="2" id="KW-0560">Oxidoreductase</keyword>
<dbReference type="PANTHER" id="PTHR24320">
    <property type="entry name" value="RETINOL DEHYDROGENASE"/>
    <property type="match status" value="1"/>
</dbReference>
<evidence type="ECO:0000313" key="4">
    <source>
        <dbReference type="EMBL" id="GAA3904353.1"/>
    </source>
</evidence>
<dbReference type="Gene3D" id="3.40.50.720">
    <property type="entry name" value="NAD(P)-binding Rossmann-like Domain"/>
    <property type="match status" value="1"/>
</dbReference>
<name>A0ABP7LS67_9ACTN</name>
<comment type="similarity">
    <text evidence="1 3">Belongs to the short-chain dehydrogenases/reductases (SDR) family.</text>
</comment>
<protein>
    <submittedName>
        <fullName evidence="4">Oxidoreductase</fullName>
    </submittedName>
</protein>
<evidence type="ECO:0000313" key="5">
    <source>
        <dbReference type="Proteomes" id="UP001501563"/>
    </source>
</evidence>
<reference evidence="5" key="1">
    <citation type="journal article" date="2019" name="Int. J. Syst. Evol. Microbiol.">
        <title>The Global Catalogue of Microorganisms (GCM) 10K type strain sequencing project: providing services to taxonomists for standard genome sequencing and annotation.</title>
        <authorList>
            <consortium name="The Broad Institute Genomics Platform"/>
            <consortium name="The Broad Institute Genome Sequencing Center for Infectious Disease"/>
            <person name="Wu L."/>
            <person name="Ma J."/>
        </authorList>
    </citation>
    <scope>NUCLEOTIDE SEQUENCE [LARGE SCALE GENOMIC DNA]</scope>
    <source>
        <strain evidence="5">JCM 16578</strain>
    </source>
</reference>
<sequence>MITGANTGIGFETALVLARRGAHVVLAVRDAVKGAQAKERIAAAVPGARITVQSLDLSCLKSVRAAAEALGAAGLRIDLLINNAGIMYGKQLRRTADGFELHFGTNHLGHFALTGLLLERMLGVPGSRIVTVSSMGHRQGGPMDLSDVNWTARPYSPTAAYAHSKRANVMFTYALQRRLAQRAATIAVAAHPGGADTTGSRRTTADRGRLGQALFAGLVRPLLIQSAERGAWPILRAATDPAVGGGQFYGPGGFLQSKGHPKAVTSNAQSREAAAQHRLWQISQELTGVRFPV</sequence>
<organism evidence="4 5">
    <name type="scientific">Streptomyces lannensis</name>
    <dbReference type="NCBI Taxonomy" id="766498"/>
    <lineage>
        <taxon>Bacteria</taxon>
        <taxon>Bacillati</taxon>
        <taxon>Actinomycetota</taxon>
        <taxon>Actinomycetes</taxon>
        <taxon>Kitasatosporales</taxon>
        <taxon>Streptomycetaceae</taxon>
        <taxon>Streptomyces</taxon>
    </lineage>
</organism>
<keyword evidence="5" id="KW-1185">Reference proteome</keyword>
<dbReference type="PRINTS" id="PR00080">
    <property type="entry name" value="SDRFAMILY"/>
</dbReference>
<dbReference type="CDD" id="cd05327">
    <property type="entry name" value="retinol-DH_like_SDR_c_like"/>
    <property type="match status" value="1"/>
</dbReference>
<dbReference type="InterPro" id="IPR002347">
    <property type="entry name" value="SDR_fam"/>
</dbReference>
<proteinExistence type="inferred from homology"/>
<dbReference type="NCBIfam" id="NF004846">
    <property type="entry name" value="PRK06197.1"/>
    <property type="match status" value="1"/>
</dbReference>
<dbReference type="Pfam" id="PF00106">
    <property type="entry name" value="adh_short"/>
    <property type="match status" value="1"/>
</dbReference>
<dbReference type="EMBL" id="BAAAZA010000056">
    <property type="protein sequence ID" value="GAA3904353.1"/>
    <property type="molecule type" value="Genomic_DNA"/>
</dbReference>
<gene>
    <name evidence="4" type="ORF">GCM10022207_87000</name>
</gene>